<keyword evidence="2" id="KW-1185">Reference proteome</keyword>
<sequence>MSTVCAEHRHSLRPSTLLSIYLSITVLFDLARARSYFRRPGMATHGGLLAGIAFFKASLAILEEVSKRSLFKSKKGRSSLGPECTSGFWTRSLFLWLNSTLFLGFRRILSADDLDDIGPKFSSARLLKKFELYWAATIFNKTLKLKASEAQKAAAVTLMSTDIDGIEQGLVIGFGIWASLIELAIAAYLLATLVGGASFLVVIPALTWNQKVQTRVATTSDVLGQIKSIKMSGLSPAISKRIQGLRVVELVYSKRLRRLIVVMHSTGTSRLSL</sequence>
<dbReference type="Proteomes" id="UP001638806">
    <property type="component" value="Unassembled WGS sequence"/>
</dbReference>
<gene>
    <name evidence="1" type="ORF">ACCO45_002491</name>
</gene>
<reference evidence="1" key="1">
    <citation type="submission" date="2024-12" db="EMBL/GenBank/DDBJ databases">
        <title>Comparative genomics and development of molecular markers within Purpureocillium lilacinum and among Purpureocillium species.</title>
        <authorList>
            <person name="Yeh Z.-Y."/>
            <person name="Ni N.-T."/>
            <person name="Lo P.-H."/>
            <person name="Mushyakhwo K."/>
            <person name="Lin C.-F."/>
            <person name="Nai Y.-S."/>
        </authorList>
    </citation>
    <scope>NUCLEOTIDE SEQUENCE</scope>
    <source>
        <strain evidence="1">NCHU-NPUST-175</strain>
    </source>
</reference>
<proteinExistence type="predicted"/>
<accession>A0ACC4EB40</accession>
<organism evidence="1 2">
    <name type="scientific">Purpureocillium lilacinum</name>
    <name type="common">Paecilomyces lilacinus</name>
    <dbReference type="NCBI Taxonomy" id="33203"/>
    <lineage>
        <taxon>Eukaryota</taxon>
        <taxon>Fungi</taxon>
        <taxon>Dikarya</taxon>
        <taxon>Ascomycota</taxon>
        <taxon>Pezizomycotina</taxon>
        <taxon>Sordariomycetes</taxon>
        <taxon>Hypocreomycetidae</taxon>
        <taxon>Hypocreales</taxon>
        <taxon>Ophiocordycipitaceae</taxon>
        <taxon>Purpureocillium</taxon>
    </lineage>
</organism>
<protein>
    <submittedName>
        <fullName evidence="1">Uncharacterized protein</fullName>
    </submittedName>
</protein>
<evidence type="ECO:0000313" key="1">
    <source>
        <dbReference type="EMBL" id="KAL3965487.1"/>
    </source>
</evidence>
<name>A0ACC4EB40_PURLI</name>
<dbReference type="EMBL" id="JBGNUJ010000002">
    <property type="protein sequence ID" value="KAL3965487.1"/>
    <property type="molecule type" value="Genomic_DNA"/>
</dbReference>
<evidence type="ECO:0000313" key="2">
    <source>
        <dbReference type="Proteomes" id="UP001638806"/>
    </source>
</evidence>
<comment type="caution">
    <text evidence="1">The sequence shown here is derived from an EMBL/GenBank/DDBJ whole genome shotgun (WGS) entry which is preliminary data.</text>
</comment>